<keyword evidence="2" id="KW-1185">Reference proteome</keyword>
<dbReference type="AlphaFoldDB" id="E6K8M0"/>
<accession>E6K8M0</accession>
<gene>
    <name evidence="1" type="ORF">HMPREF6485_1956</name>
</gene>
<evidence type="ECO:0000313" key="1">
    <source>
        <dbReference type="EMBL" id="EFU30082.1"/>
    </source>
</evidence>
<protein>
    <submittedName>
        <fullName evidence="1">Uncharacterized protein</fullName>
    </submittedName>
</protein>
<sequence length="49" mass="5444">RTVFGPESVSIKFNRLIVSVLKTSPKLLICARVGCSLQISQTERPKTNK</sequence>
<evidence type="ECO:0000313" key="2">
    <source>
        <dbReference type="Proteomes" id="UP000003112"/>
    </source>
</evidence>
<feature type="non-terminal residue" evidence="1">
    <location>
        <position position="1"/>
    </location>
</feature>
<comment type="caution">
    <text evidence="1">The sequence shown here is derived from an EMBL/GenBank/DDBJ whole genome shotgun (WGS) entry which is preliminary data.</text>
</comment>
<dbReference type="HOGENOM" id="CLU_3128961_0_0_10"/>
<reference evidence="1 2" key="1">
    <citation type="submission" date="2010-10" db="EMBL/GenBank/DDBJ databases">
        <authorList>
            <person name="Muzny D."/>
            <person name="Qin X."/>
            <person name="Deng J."/>
            <person name="Jiang H."/>
            <person name="Liu Y."/>
            <person name="Qu J."/>
            <person name="Song X.-Z."/>
            <person name="Zhang L."/>
            <person name="Thornton R."/>
            <person name="Coyle M."/>
            <person name="Francisco L."/>
            <person name="Jackson L."/>
            <person name="Javaid M."/>
            <person name="Korchina V."/>
            <person name="Kovar C."/>
            <person name="Mata R."/>
            <person name="Mathew T."/>
            <person name="Ngo R."/>
            <person name="Nguyen L."/>
            <person name="Nguyen N."/>
            <person name="Okwuonu G."/>
            <person name="Ongeri F."/>
            <person name="Pham C."/>
            <person name="Simmons D."/>
            <person name="Wilczek-Boney K."/>
            <person name="Hale W."/>
            <person name="Jakkamsetti A."/>
            <person name="Pham P."/>
            <person name="Ruth R."/>
            <person name="San Lucas F."/>
            <person name="Warren J."/>
            <person name="Zhang J."/>
            <person name="Zhao Z."/>
            <person name="Zhou C."/>
            <person name="Zhu D."/>
            <person name="Lee S."/>
            <person name="Bess C."/>
            <person name="Blankenburg K."/>
            <person name="Forbes L."/>
            <person name="Fu Q."/>
            <person name="Gubbala S."/>
            <person name="Hirani K."/>
            <person name="Jayaseelan J.C."/>
            <person name="Lara F."/>
            <person name="Munidasa M."/>
            <person name="Palculict T."/>
            <person name="Patil S."/>
            <person name="Pu L.-L."/>
            <person name="Saada N."/>
            <person name="Tang L."/>
            <person name="Weissenberger G."/>
            <person name="Zhu Y."/>
            <person name="Hemphill L."/>
            <person name="Shang Y."/>
            <person name="Youmans B."/>
            <person name="Ayvaz T."/>
            <person name="Ross M."/>
            <person name="Santibanez J."/>
            <person name="Aqrawi P."/>
            <person name="Gross S."/>
            <person name="Joshi V."/>
            <person name="Fowler G."/>
            <person name="Nazareth L."/>
            <person name="Reid J."/>
            <person name="Worley K."/>
            <person name="Petrosino J."/>
            <person name="Highlander S."/>
            <person name="Gibbs R."/>
        </authorList>
    </citation>
    <scope>NUCLEOTIDE SEQUENCE [LARGE SCALE GENOMIC DNA]</scope>
    <source>
        <strain evidence="1 2">ATCC 33574</strain>
    </source>
</reference>
<organism evidence="1 2">
    <name type="scientific">Segatella buccae ATCC 33574</name>
    <dbReference type="NCBI Taxonomy" id="873513"/>
    <lineage>
        <taxon>Bacteria</taxon>
        <taxon>Pseudomonadati</taxon>
        <taxon>Bacteroidota</taxon>
        <taxon>Bacteroidia</taxon>
        <taxon>Bacteroidales</taxon>
        <taxon>Prevotellaceae</taxon>
        <taxon>Segatella</taxon>
    </lineage>
</organism>
<name>E6K8M0_9BACT</name>
<dbReference type="EMBL" id="AEPD01000030">
    <property type="protein sequence ID" value="EFU30082.1"/>
    <property type="molecule type" value="Genomic_DNA"/>
</dbReference>
<dbReference type="Proteomes" id="UP000003112">
    <property type="component" value="Unassembled WGS sequence"/>
</dbReference>
<proteinExistence type="predicted"/>